<keyword evidence="2" id="KW-1185">Reference proteome</keyword>
<sequence>MKNSLVLKDEIRDGDCKARANDACATATFPRDQTRGRVTTPAASSGPHSLLLLLLGLLENCFAATDRMMARSGLRRCRLLETGQQKRNQKNVVNKNVIPPVRAFA</sequence>
<protein>
    <recommendedName>
        <fullName evidence="3">ESPR domain-containing protein</fullName>
    </recommendedName>
</protein>
<proteinExistence type="predicted"/>
<organism evidence="1 2">
    <name type="scientific">Herbaspirillum robiniae</name>
    <dbReference type="NCBI Taxonomy" id="2014887"/>
    <lineage>
        <taxon>Bacteria</taxon>
        <taxon>Pseudomonadati</taxon>
        <taxon>Pseudomonadota</taxon>
        <taxon>Betaproteobacteria</taxon>
        <taxon>Burkholderiales</taxon>
        <taxon>Oxalobacteraceae</taxon>
        <taxon>Herbaspirillum</taxon>
    </lineage>
</organism>
<dbReference type="RefSeq" id="WP_158522489.1">
    <property type="nucleotide sequence ID" value="NZ_CP018845.1"/>
</dbReference>
<evidence type="ECO:0000313" key="2">
    <source>
        <dbReference type="Proteomes" id="UP000536746"/>
    </source>
</evidence>
<evidence type="ECO:0008006" key="3">
    <source>
        <dbReference type="Google" id="ProtNLM"/>
    </source>
</evidence>
<dbReference type="Proteomes" id="UP000536746">
    <property type="component" value="Unassembled WGS sequence"/>
</dbReference>
<comment type="caution">
    <text evidence="1">The sequence shown here is derived from an EMBL/GenBank/DDBJ whole genome shotgun (WGS) entry which is preliminary data.</text>
</comment>
<reference evidence="1 2" key="1">
    <citation type="journal article" date="2020" name="Front. Plant Sci.">
        <title>Isolation of Rhizosphere Bacteria That Improve Quality and Water Stress Tolerance in Greenhouse Ornamentals.</title>
        <authorList>
            <person name="Nordstedt N.P."/>
            <person name="Jones M.L."/>
        </authorList>
    </citation>
    <scope>NUCLEOTIDE SEQUENCE [LARGE SCALE GENOMIC DNA]</scope>
    <source>
        <strain evidence="1 2">C6C2</strain>
    </source>
</reference>
<name>A0ABX2M141_9BURK</name>
<gene>
    <name evidence="1" type="ORF">HNO84_19000</name>
</gene>
<evidence type="ECO:0000313" key="1">
    <source>
        <dbReference type="EMBL" id="NUU03704.1"/>
    </source>
</evidence>
<accession>A0ABX2M141</accession>
<dbReference type="EMBL" id="JABFMT010000026">
    <property type="protein sequence ID" value="NUU03704.1"/>
    <property type="molecule type" value="Genomic_DNA"/>
</dbReference>